<dbReference type="PANTHER" id="PTHR32060">
    <property type="entry name" value="TAIL-SPECIFIC PROTEASE"/>
    <property type="match status" value="1"/>
</dbReference>
<feature type="transmembrane region" description="Helical" evidence="1">
    <location>
        <begin position="16"/>
        <end position="33"/>
    </location>
</feature>
<dbReference type="Gene3D" id="3.30.750.44">
    <property type="match status" value="1"/>
</dbReference>
<dbReference type="GO" id="GO:0008236">
    <property type="term" value="F:serine-type peptidase activity"/>
    <property type="evidence" value="ECO:0007669"/>
    <property type="project" value="InterPro"/>
</dbReference>
<evidence type="ECO:0000259" key="2">
    <source>
        <dbReference type="Pfam" id="PF03572"/>
    </source>
</evidence>
<dbReference type="EMBL" id="FUYH01000002">
    <property type="protein sequence ID" value="SKA77845.1"/>
    <property type="molecule type" value="Genomic_DNA"/>
</dbReference>
<keyword evidence="1" id="KW-0472">Membrane</keyword>
<keyword evidence="1" id="KW-0812">Transmembrane</keyword>
<protein>
    <submittedName>
        <fullName evidence="3">Peptidase family S41</fullName>
    </submittedName>
</protein>
<reference evidence="4" key="1">
    <citation type="submission" date="2017-02" db="EMBL/GenBank/DDBJ databases">
        <authorList>
            <person name="Varghese N."/>
            <person name="Submissions S."/>
        </authorList>
    </citation>
    <scope>NUCLEOTIDE SEQUENCE [LARGE SCALE GENOMIC DNA]</scope>
    <source>
        <strain evidence="4">USBA 833</strain>
    </source>
</reference>
<dbReference type="InterPro" id="IPR029045">
    <property type="entry name" value="ClpP/crotonase-like_dom_sf"/>
</dbReference>
<dbReference type="STRING" id="1147123.SAMN05443428_10271"/>
<sequence length="537" mass="61643">MIDNNGRVEGMKRNRIFFIIIFAVLTIYGFVYFKSINVRVNVKKGELGELTAEQKLEDFNYLYNVIKDNYPYIEVLKRKTGYDFLSNKEELKNMVISSKDNVEFYENIDKMLYLLQNGHTNIIEPSDYDMYKGAYKGLGNYAWKKVIANKDVEKKYSKWSQIIKSESFIVPIAFKYVEGKYIAYKSITEEDKLKEYGIPKFSTLLEVNGKDIDKFLLSNTDSFYLSFDFKRNKLKVNALVLPCRQDEIISVKLKTLDGEIIDRTLKGENVKWKNNKNEKPDKVYDTQIIDKDKIAYLKVRSLSYEYVDKDREGIYSFLKSVKDYPYLIIDIRGNGGGSENYYKNIISPLINKNISAKFYTLFRGGSEIKPFLASRGILTKSIDKLPEGLNYPKETKDLFFGYVESNKKIAPKNTVGFKGKIFLLVDDYVYSSAETFAAFSKATGFATLVGTVTGGDGIGIDPAVAVLPNSGLLVRFPLDMGLNPDGTSNEEFHTQPDIYVEWKYEDFVKAVEYGENNKESIINPYDTILNYTIDLCK</sequence>
<organism evidence="3 4">
    <name type="scientific">Caloramator quimbayensis</name>
    <dbReference type="NCBI Taxonomy" id="1147123"/>
    <lineage>
        <taxon>Bacteria</taxon>
        <taxon>Bacillati</taxon>
        <taxon>Bacillota</taxon>
        <taxon>Clostridia</taxon>
        <taxon>Eubacteriales</taxon>
        <taxon>Clostridiaceae</taxon>
        <taxon>Caloramator</taxon>
    </lineage>
</organism>
<dbReference type="PANTHER" id="PTHR32060:SF30">
    <property type="entry name" value="CARBOXY-TERMINAL PROCESSING PROTEASE CTPA"/>
    <property type="match status" value="1"/>
</dbReference>
<keyword evidence="1" id="KW-1133">Transmembrane helix</keyword>
<proteinExistence type="predicted"/>
<gene>
    <name evidence="3" type="ORF">SAMN05443428_10271</name>
</gene>
<name>A0A1T4WLU3_9CLOT</name>
<feature type="domain" description="Tail specific protease" evidence="2">
    <location>
        <begin position="293"/>
        <end position="500"/>
    </location>
</feature>
<dbReference type="AlphaFoldDB" id="A0A1T4WLU3"/>
<accession>A0A1T4WLU3</accession>
<dbReference type="Gene3D" id="3.90.226.10">
    <property type="entry name" value="2-enoyl-CoA Hydratase, Chain A, domain 1"/>
    <property type="match status" value="1"/>
</dbReference>
<evidence type="ECO:0000313" key="3">
    <source>
        <dbReference type="EMBL" id="SKA77845.1"/>
    </source>
</evidence>
<dbReference type="SUPFAM" id="SSF52096">
    <property type="entry name" value="ClpP/crotonase"/>
    <property type="match status" value="1"/>
</dbReference>
<dbReference type="GO" id="GO:0004175">
    <property type="term" value="F:endopeptidase activity"/>
    <property type="evidence" value="ECO:0007669"/>
    <property type="project" value="TreeGrafter"/>
</dbReference>
<dbReference type="GO" id="GO:0030288">
    <property type="term" value="C:outer membrane-bounded periplasmic space"/>
    <property type="evidence" value="ECO:0007669"/>
    <property type="project" value="TreeGrafter"/>
</dbReference>
<keyword evidence="4" id="KW-1185">Reference proteome</keyword>
<dbReference type="GO" id="GO:0007165">
    <property type="term" value="P:signal transduction"/>
    <property type="evidence" value="ECO:0007669"/>
    <property type="project" value="TreeGrafter"/>
</dbReference>
<dbReference type="Pfam" id="PF03572">
    <property type="entry name" value="Peptidase_S41"/>
    <property type="match status" value="1"/>
</dbReference>
<evidence type="ECO:0000313" key="4">
    <source>
        <dbReference type="Proteomes" id="UP000190105"/>
    </source>
</evidence>
<evidence type="ECO:0000256" key="1">
    <source>
        <dbReference type="SAM" id="Phobius"/>
    </source>
</evidence>
<dbReference type="OrthoDB" id="1653205at2"/>
<dbReference type="GO" id="GO:0006508">
    <property type="term" value="P:proteolysis"/>
    <property type="evidence" value="ECO:0007669"/>
    <property type="project" value="InterPro"/>
</dbReference>
<dbReference type="Proteomes" id="UP000190105">
    <property type="component" value="Unassembled WGS sequence"/>
</dbReference>
<dbReference type="InterPro" id="IPR005151">
    <property type="entry name" value="Tail-specific_protease"/>
</dbReference>